<dbReference type="PANTHER" id="PTHR37323">
    <property type="entry name" value="GCN5-RELATED N-ACETYLTRANSFERASE"/>
    <property type="match status" value="1"/>
</dbReference>
<evidence type="ECO:0000313" key="11">
    <source>
        <dbReference type="EMBL" id="PRY95204.1"/>
    </source>
</evidence>
<keyword evidence="2" id="KW-0444">Lipid biosynthesis</keyword>
<keyword evidence="5 11" id="KW-0012">Acyltransferase</keyword>
<dbReference type="SUPFAM" id="SSF55729">
    <property type="entry name" value="Acyl-CoA N-acyltransferases (Nat)"/>
    <property type="match status" value="1"/>
</dbReference>
<comment type="function">
    <text evidence="9">Catalyzes the first step in the biosynthesis of ornithine lipids, which are phosphorus-free membrane lipids. Catalyzes the 3-hydroxyacyl-acyl carrier protein-dependent acylation of ornithine to form lyso-ornithine lipid (LOL).</text>
</comment>
<keyword evidence="12" id="KW-1185">Reference proteome</keyword>
<evidence type="ECO:0000256" key="2">
    <source>
        <dbReference type="ARBA" id="ARBA00022516"/>
    </source>
</evidence>
<comment type="similarity">
    <text evidence="6">Belongs to the acetyltransferase family. OlsB subfamily.</text>
</comment>
<proteinExistence type="inferred from homology"/>
<dbReference type="EC" id="2.3.2.30" evidence="7"/>
<dbReference type="InterPro" id="IPR016181">
    <property type="entry name" value="Acyl_CoA_acyltransferase"/>
</dbReference>
<dbReference type="Gene3D" id="3.40.630.30">
    <property type="match status" value="1"/>
</dbReference>
<evidence type="ECO:0000256" key="5">
    <source>
        <dbReference type="ARBA" id="ARBA00023315"/>
    </source>
</evidence>
<gene>
    <name evidence="11" type="ORF">BCF33_0818</name>
</gene>
<evidence type="ECO:0000256" key="4">
    <source>
        <dbReference type="ARBA" id="ARBA00023098"/>
    </source>
</evidence>
<comment type="catalytic activity">
    <reaction evidence="10">
        <text>a (3R)-hydroxyacyl-[ACP] + L-ornithine = a lyso-ornithine lipid + holo-[ACP] + H(+)</text>
        <dbReference type="Rhea" id="RHEA:20633"/>
        <dbReference type="Rhea" id="RHEA-COMP:9685"/>
        <dbReference type="Rhea" id="RHEA-COMP:9945"/>
        <dbReference type="ChEBI" id="CHEBI:15378"/>
        <dbReference type="ChEBI" id="CHEBI:46911"/>
        <dbReference type="ChEBI" id="CHEBI:64479"/>
        <dbReference type="ChEBI" id="CHEBI:78827"/>
        <dbReference type="ChEBI" id="CHEBI:138482"/>
        <dbReference type="EC" id="2.3.2.30"/>
    </reaction>
    <physiologicalReaction direction="left-to-right" evidence="10">
        <dbReference type="Rhea" id="RHEA:20634"/>
    </physiologicalReaction>
</comment>
<evidence type="ECO:0000256" key="6">
    <source>
        <dbReference type="ARBA" id="ARBA00038095"/>
    </source>
</evidence>
<dbReference type="PANTHER" id="PTHR37323:SF1">
    <property type="entry name" value="L-ORNITHINE N(ALPHA)-ACYLTRANSFERASE"/>
    <property type="match status" value="1"/>
</dbReference>
<accession>A0A2T0X8L0</accession>
<keyword evidence="3 11" id="KW-0808">Transferase</keyword>
<dbReference type="GO" id="GO:0006629">
    <property type="term" value="P:lipid metabolic process"/>
    <property type="evidence" value="ECO:0007669"/>
    <property type="project" value="UniProtKB-KW"/>
</dbReference>
<dbReference type="OrthoDB" id="9787072at2"/>
<protein>
    <recommendedName>
        <fullName evidence="8">L-ornithine N(alpha)-acyltransferase</fullName>
        <ecNumber evidence="7">2.3.2.30</ecNumber>
    </recommendedName>
</protein>
<comment type="caution">
    <text evidence="11">The sequence shown here is derived from an EMBL/GenBank/DDBJ whole genome shotgun (WGS) entry which is preliminary data.</text>
</comment>
<dbReference type="InterPro" id="IPR052351">
    <property type="entry name" value="Ornithine_N-alpha-AT"/>
</dbReference>
<name>A0A2T0X8L0_9RHOB</name>
<evidence type="ECO:0000256" key="10">
    <source>
        <dbReference type="ARBA" id="ARBA00047785"/>
    </source>
</evidence>
<dbReference type="GO" id="GO:0043810">
    <property type="term" value="F:ornithine-acyl [acyl carrier protein] N-acyltransferase activity"/>
    <property type="evidence" value="ECO:0007669"/>
    <property type="project" value="UniProtKB-EC"/>
</dbReference>
<evidence type="ECO:0000256" key="8">
    <source>
        <dbReference type="ARBA" id="ARBA00039866"/>
    </source>
</evidence>
<dbReference type="Proteomes" id="UP000238801">
    <property type="component" value="Unassembled WGS sequence"/>
</dbReference>
<dbReference type="Pfam" id="PF13444">
    <property type="entry name" value="Acetyltransf_5"/>
    <property type="match status" value="1"/>
</dbReference>
<reference evidence="11 12" key="1">
    <citation type="submission" date="2018-03" db="EMBL/GenBank/DDBJ databases">
        <title>Genomic Encyclopedia of Archaeal and Bacterial Type Strains, Phase II (KMG-II): from individual species to whole genera.</title>
        <authorList>
            <person name="Goeker M."/>
        </authorList>
    </citation>
    <scope>NUCLEOTIDE SEQUENCE [LARGE SCALE GENOMIC DNA]</scope>
    <source>
        <strain evidence="11 12">DSM 29318</strain>
    </source>
</reference>
<dbReference type="AlphaFoldDB" id="A0A2T0X8L0"/>
<dbReference type="RefSeq" id="WP_106159605.1">
    <property type="nucleotide sequence ID" value="NZ_PVTT01000001.1"/>
</dbReference>
<evidence type="ECO:0000256" key="9">
    <source>
        <dbReference type="ARBA" id="ARBA00045724"/>
    </source>
</evidence>
<evidence type="ECO:0000256" key="7">
    <source>
        <dbReference type="ARBA" id="ARBA00039058"/>
    </source>
</evidence>
<evidence type="ECO:0000256" key="1">
    <source>
        <dbReference type="ARBA" id="ARBA00005189"/>
    </source>
</evidence>
<organism evidence="11 12">
    <name type="scientific">Hasllibacter halocynthiae</name>
    <dbReference type="NCBI Taxonomy" id="595589"/>
    <lineage>
        <taxon>Bacteria</taxon>
        <taxon>Pseudomonadati</taxon>
        <taxon>Pseudomonadota</taxon>
        <taxon>Alphaproteobacteria</taxon>
        <taxon>Rhodobacterales</taxon>
        <taxon>Roseobacteraceae</taxon>
        <taxon>Hasllibacter</taxon>
    </lineage>
</organism>
<comment type="pathway">
    <text evidence="1">Lipid metabolism.</text>
</comment>
<keyword evidence="4" id="KW-0443">Lipid metabolism</keyword>
<dbReference type="EMBL" id="PVTT01000001">
    <property type="protein sequence ID" value="PRY95204.1"/>
    <property type="molecule type" value="Genomic_DNA"/>
</dbReference>
<sequence length="250" mass="26755">MPLLDDSLRARLATGEDDLRAVQRLRYDVFVDELGAGGDGVDHATRREGDRFDPHAEHLLLEDRRTGRVLGAYRLMTDAAARTTGGFYGEGEYDLSRLRAAGLPLLELGRSCLAREARGGPGMHLIWREIGRLVAERNIGLVFGVASFPGTDPAALRVPLAWLGRERLAPPALRPRALGPTAAPLDPDPGAPAPAREAAAAMPALLKAYLRLGAWVGEGAWVDHAFGTTDVCVVLDAARVPAAARARYAA</sequence>
<evidence type="ECO:0000313" key="12">
    <source>
        <dbReference type="Proteomes" id="UP000238801"/>
    </source>
</evidence>
<evidence type="ECO:0000256" key="3">
    <source>
        <dbReference type="ARBA" id="ARBA00022679"/>
    </source>
</evidence>